<keyword evidence="2" id="KW-1133">Transmembrane helix</keyword>
<feature type="compositionally biased region" description="Basic and acidic residues" evidence="1">
    <location>
        <begin position="102"/>
        <end position="111"/>
    </location>
</feature>
<evidence type="ECO:0000313" key="4">
    <source>
        <dbReference type="Proteomes" id="UP000297597"/>
    </source>
</evidence>
<name>A0A4Y7RW98_9FIRM</name>
<dbReference type="SUPFAM" id="SSF51230">
    <property type="entry name" value="Single hybrid motif"/>
    <property type="match status" value="1"/>
</dbReference>
<evidence type="ECO:0000313" key="3">
    <source>
        <dbReference type="EMBL" id="TEB13181.1"/>
    </source>
</evidence>
<dbReference type="EMBL" id="QFFZ01000003">
    <property type="protein sequence ID" value="TEB13181.1"/>
    <property type="molecule type" value="Genomic_DNA"/>
</dbReference>
<feature type="transmembrane region" description="Helical" evidence="2">
    <location>
        <begin position="32"/>
        <end position="51"/>
    </location>
</feature>
<keyword evidence="2" id="KW-0812">Transmembrane</keyword>
<keyword evidence="2" id="KW-0472">Membrane</keyword>
<dbReference type="AlphaFoldDB" id="A0A4Y7RW98"/>
<evidence type="ECO:0000256" key="2">
    <source>
        <dbReference type="SAM" id="Phobius"/>
    </source>
</evidence>
<dbReference type="NCBIfam" id="TIGR03794">
    <property type="entry name" value="NHLM_micro_HlyD"/>
    <property type="match status" value="1"/>
</dbReference>
<dbReference type="InterPro" id="IPR011053">
    <property type="entry name" value="Single_hybrid_motif"/>
</dbReference>
<dbReference type="OrthoDB" id="8439633at2"/>
<proteinExistence type="predicted"/>
<evidence type="ECO:0008006" key="5">
    <source>
        <dbReference type="Google" id="ProtNLM"/>
    </source>
</evidence>
<keyword evidence="4" id="KW-1185">Reference proteome</keyword>
<comment type="caution">
    <text evidence="3">The sequence shown here is derived from an EMBL/GenBank/DDBJ whole genome shotgun (WGS) entry which is preliminary data.</text>
</comment>
<protein>
    <recommendedName>
        <fullName evidence="5">Membrane fusion protein biotin-lipoyl like domain-containing protein</fullName>
    </recommendedName>
</protein>
<accession>A0A4Y7RW98</accession>
<dbReference type="Proteomes" id="UP000297597">
    <property type="component" value="Unassembled WGS sequence"/>
</dbReference>
<dbReference type="PANTHER" id="PTHR30386">
    <property type="entry name" value="MEMBRANE FUSION SUBUNIT OF EMRAB-TOLC MULTIDRUG EFFLUX PUMP"/>
    <property type="match status" value="1"/>
</dbReference>
<organism evidence="3 4">
    <name type="scientific">Pelotomaculum propionicicum</name>
    <dbReference type="NCBI Taxonomy" id="258475"/>
    <lineage>
        <taxon>Bacteria</taxon>
        <taxon>Bacillati</taxon>
        <taxon>Bacillota</taxon>
        <taxon>Clostridia</taxon>
        <taxon>Eubacteriales</taxon>
        <taxon>Desulfotomaculaceae</taxon>
        <taxon>Pelotomaculum</taxon>
    </lineage>
</organism>
<feature type="region of interest" description="Disordered" evidence="1">
    <location>
        <begin position="100"/>
        <end position="127"/>
    </location>
</feature>
<dbReference type="Gene3D" id="2.40.50.100">
    <property type="match status" value="1"/>
</dbReference>
<dbReference type="InterPro" id="IPR050739">
    <property type="entry name" value="MFP"/>
</dbReference>
<evidence type="ECO:0000256" key="1">
    <source>
        <dbReference type="SAM" id="MobiDB-lite"/>
    </source>
</evidence>
<dbReference type="InterPro" id="IPR022275">
    <property type="entry name" value="NHPM_bacteriocin_SS_HylD"/>
</dbReference>
<reference evidence="3 4" key="1">
    <citation type="journal article" date="2018" name="Environ. Microbiol.">
        <title>Novel energy conservation strategies and behaviour of Pelotomaculum schinkii driving syntrophic propionate catabolism.</title>
        <authorList>
            <person name="Hidalgo-Ahumada C.A.P."/>
            <person name="Nobu M.K."/>
            <person name="Narihiro T."/>
            <person name="Tamaki H."/>
            <person name="Liu W.T."/>
            <person name="Kamagata Y."/>
            <person name="Stams A.J.M."/>
            <person name="Imachi H."/>
            <person name="Sousa D.Z."/>
        </authorList>
    </citation>
    <scope>NUCLEOTIDE SEQUENCE [LARGE SCALE GENOMIC DNA]</scope>
    <source>
        <strain evidence="3 4">MGP</strain>
    </source>
</reference>
<dbReference type="RefSeq" id="WP_134212359.1">
    <property type="nucleotide sequence ID" value="NZ_QFFZ01000003.1"/>
</dbReference>
<sequence>MQMNLYRKKALDHLETPGQLDTLMTVTTPRGWLALAAIGFLLAAAIIWGTLGSLSVHVAGQGIILRPGGIVQVAAMTGGQVSEVRVAPGDLVQPGEALISVDRPEQAEDRPASQGQPGEEAQGSRVVSPRPGRVLDVLVKKGDLLQAGEPVLILEPDAGGEDLEAVIYVPAEEGEKISQGMDALISLSVAKKEEYGYLRGQVKSVAGYPSTFEGVAREVGSKELARQLMGTGAPIAVRVSLTRDPGAPNGYRWTNGQGPDMRINSGILCQGLITVRKVRPIALLFPALAERGHVTIQ</sequence>
<gene>
    <name evidence="3" type="ORF">Pmgp_00477</name>
</gene>